<evidence type="ECO:0000256" key="1">
    <source>
        <dbReference type="SAM" id="SignalP"/>
    </source>
</evidence>
<name>A0AAU7C6M4_9BACT</name>
<evidence type="ECO:0000259" key="2">
    <source>
        <dbReference type="Pfam" id="PF04734"/>
    </source>
</evidence>
<evidence type="ECO:0000313" key="3">
    <source>
        <dbReference type="EMBL" id="XBH00919.1"/>
    </source>
</evidence>
<gene>
    <name evidence="3" type="ORF">V5E97_21455</name>
</gene>
<keyword evidence="1" id="KW-0732">Signal</keyword>
<sequence length="506" mass="54866">MSGIVLSARGRQARSLALGSFCLMLATLVTAGPSLGQSQTAERAAGKPLFRAGAFASNITPPLGELIVGNFTTPPATHIHDELHARCLVLDDGKTRLAFAICDNVGIPREVFDTAKKMVNETTGIPVDHILMAATHTHSGTAARGKNSVVADKELSGYQQFLAQRIADGIRQAVNNLAPAQIGWGAVDVPTQVFNRRWHMKPGTPNPNPFGGEDKVKMNPGRGASTLLEPAGPTDPQVSFLSLRSPDGRPIALLANYSLHYVGGVPIGHVSADYFALFADRMQQHFKADRLDPPFVGIMSNGTSGDVNNINFREKGEPKAPYQKMREVADEVAAAVFKGHQSIEFRDWVELDAAQRELTLGVRKPTEAQVDYARQVLAKPETAKPTGPHERAYATRVLQLHESPSEVHVLLQTFRLGDLGIAAIPFEVFTESGLEIKQKSPFKPSFTIELANGSYGYLPTPRHHVLGGYETWMGTNRVEVEASEKIVKTLLDLFAGLKNEASSSAR</sequence>
<dbReference type="InterPro" id="IPR031329">
    <property type="entry name" value="NEUT/ALK_ceramidase_N"/>
</dbReference>
<feature type="domain" description="Neutral/alkaline non-lysosomal ceramidase N-terminal" evidence="2">
    <location>
        <begin position="75"/>
        <end position="308"/>
    </location>
</feature>
<proteinExistence type="predicted"/>
<dbReference type="EMBL" id="CP155447">
    <property type="protein sequence ID" value="XBH00919.1"/>
    <property type="molecule type" value="Genomic_DNA"/>
</dbReference>
<feature type="chain" id="PRO_5043515187" evidence="1">
    <location>
        <begin position="32"/>
        <end position="506"/>
    </location>
</feature>
<protein>
    <submittedName>
        <fullName evidence="3">Neutral/alkaline non-lysosomal ceramidase N-terminal domain-containing protein</fullName>
    </submittedName>
</protein>
<accession>A0AAU7C6M4</accession>
<dbReference type="Pfam" id="PF04734">
    <property type="entry name" value="Ceramidase_alk"/>
    <property type="match status" value="1"/>
</dbReference>
<dbReference type="AlphaFoldDB" id="A0AAU7C6M4"/>
<organism evidence="3">
    <name type="scientific">Singulisphaera sp. Ch08</name>
    <dbReference type="NCBI Taxonomy" id="3120278"/>
    <lineage>
        <taxon>Bacteria</taxon>
        <taxon>Pseudomonadati</taxon>
        <taxon>Planctomycetota</taxon>
        <taxon>Planctomycetia</taxon>
        <taxon>Isosphaerales</taxon>
        <taxon>Isosphaeraceae</taxon>
        <taxon>Singulisphaera</taxon>
    </lineage>
</organism>
<dbReference type="RefSeq" id="WP_406693601.1">
    <property type="nucleotide sequence ID" value="NZ_CP155447.1"/>
</dbReference>
<reference evidence="3" key="1">
    <citation type="submission" date="2024-05" db="EMBL/GenBank/DDBJ databases">
        <title>Planctomycetes of the genus Singulisphaera possess chitinolytic capabilities.</title>
        <authorList>
            <person name="Ivanova A."/>
        </authorList>
    </citation>
    <scope>NUCLEOTIDE SEQUENCE</scope>
    <source>
        <strain evidence="3">Ch08T</strain>
    </source>
</reference>
<feature type="signal peptide" evidence="1">
    <location>
        <begin position="1"/>
        <end position="31"/>
    </location>
</feature>